<evidence type="ECO:0000256" key="1">
    <source>
        <dbReference type="SAM" id="MobiDB-lite"/>
    </source>
</evidence>
<comment type="caution">
    <text evidence="2">The sequence shown here is derived from an EMBL/GenBank/DDBJ whole genome shotgun (WGS) entry which is preliminary data.</text>
</comment>
<organism evidence="2">
    <name type="scientific">bioreactor metagenome</name>
    <dbReference type="NCBI Taxonomy" id="1076179"/>
    <lineage>
        <taxon>unclassified sequences</taxon>
        <taxon>metagenomes</taxon>
        <taxon>ecological metagenomes</taxon>
    </lineage>
</organism>
<proteinExistence type="predicted"/>
<name>A0A645H3L2_9ZZZZ</name>
<evidence type="ECO:0000313" key="2">
    <source>
        <dbReference type="EMBL" id="MPN30904.1"/>
    </source>
</evidence>
<feature type="region of interest" description="Disordered" evidence="1">
    <location>
        <begin position="1"/>
        <end position="25"/>
    </location>
</feature>
<sequence>MRSSAGTASRTTSVPSTFAVPTTDNATGAGVEMRSVLMLSRATACVPLRLVGEALKPFGASFRLSLIRPAKPSFRMTCTLTVALDLPRSARLEGTILKAKSGLGALTRRRYPYSLPPLRPVSPRWTKYSPSRGNWRRT</sequence>
<accession>A0A645H3L2</accession>
<dbReference type="EMBL" id="VSSQ01082199">
    <property type="protein sequence ID" value="MPN30904.1"/>
    <property type="molecule type" value="Genomic_DNA"/>
</dbReference>
<reference evidence="2" key="1">
    <citation type="submission" date="2019-08" db="EMBL/GenBank/DDBJ databases">
        <authorList>
            <person name="Kucharzyk K."/>
            <person name="Murdoch R.W."/>
            <person name="Higgins S."/>
            <person name="Loffler F."/>
        </authorList>
    </citation>
    <scope>NUCLEOTIDE SEQUENCE</scope>
</reference>
<dbReference type="AlphaFoldDB" id="A0A645H3L2"/>
<feature type="compositionally biased region" description="Low complexity" evidence="1">
    <location>
        <begin position="1"/>
        <end position="13"/>
    </location>
</feature>
<gene>
    <name evidence="2" type="ORF">SDC9_178375</name>
</gene>
<feature type="compositionally biased region" description="Polar residues" evidence="1">
    <location>
        <begin position="14"/>
        <end position="25"/>
    </location>
</feature>
<protein>
    <submittedName>
        <fullName evidence="2">Uncharacterized protein</fullName>
    </submittedName>
</protein>